<dbReference type="Pfam" id="PF07690">
    <property type="entry name" value="MFS_1"/>
    <property type="match status" value="1"/>
</dbReference>
<keyword evidence="6 8" id="KW-1133">Transmembrane helix</keyword>
<feature type="transmembrane region" description="Helical" evidence="8">
    <location>
        <begin position="380"/>
        <end position="400"/>
    </location>
</feature>
<feature type="transmembrane region" description="Helical" evidence="8">
    <location>
        <begin position="318"/>
        <end position="338"/>
    </location>
</feature>
<feature type="transmembrane region" description="Helical" evidence="8">
    <location>
        <begin position="140"/>
        <end position="159"/>
    </location>
</feature>
<dbReference type="GO" id="GO:0042910">
    <property type="term" value="F:xenobiotic transmembrane transporter activity"/>
    <property type="evidence" value="ECO:0007669"/>
    <property type="project" value="InterPro"/>
</dbReference>
<reference evidence="10 11" key="1">
    <citation type="submission" date="2016-10" db="EMBL/GenBank/DDBJ databases">
        <authorList>
            <person name="de Groot N.N."/>
        </authorList>
    </citation>
    <scope>NUCLEOTIDE SEQUENCE [LARGE SCALE GENOMIC DNA]</scope>
    <source>
        <strain evidence="10 11">DSM 19706</strain>
    </source>
</reference>
<feature type="transmembrane region" description="Helical" evidence="8">
    <location>
        <begin position="82"/>
        <end position="101"/>
    </location>
</feature>
<evidence type="ECO:0000256" key="6">
    <source>
        <dbReference type="ARBA" id="ARBA00022989"/>
    </source>
</evidence>
<feature type="transmembrane region" description="Helical" evidence="8">
    <location>
        <begin position="345"/>
        <end position="368"/>
    </location>
</feature>
<dbReference type="InterPro" id="IPR011701">
    <property type="entry name" value="MFS"/>
</dbReference>
<keyword evidence="5 8" id="KW-0812">Transmembrane</keyword>
<proteinExistence type="inferred from homology"/>
<keyword evidence="8" id="KW-0997">Cell inner membrane</keyword>
<dbReference type="InterPro" id="IPR020846">
    <property type="entry name" value="MFS_dom"/>
</dbReference>
<dbReference type="InterPro" id="IPR004812">
    <property type="entry name" value="Efflux_drug-R_Bcr/CmlA"/>
</dbReference>
<dbReference type="PROSITE" id="PS50850">
    <property type="entry name" value="MFS"/>
    <property type="match status" value="1"/>
</dbReference>
<comment type="similarity">
    <text evidence="2 8">Belongs to the major facilitator superfamily. Bcr/CmlA family.</text>
</comment>
<keyword evidence="7 8" id="KW-0472">Membrane</keyword>
<feature type="transmembrane region" description="Helical" evidence="8">
    <location>
        <begin position="251"/>
        <end position="273"/>
    </location>
</feature>
<dbReference type="SUPFAM" id="SSF103473">
    <property type="entry name" value="MFS general substrate transporter"/>
    <property type="match status" value="1"/>
</dbReference>
<name>A0A1I0B3E7_THASX</name>
<feature type="transmembrane region" description="Helical" evidence="8">
    <location>
        <begin position="285"/>
        <end position="306"/>
    </location>
</feature>
<dbReference type="InterPro" id="IPR036259">
    <property type="entry name" value="MFS_trans_sf"/>
</dbReference>
<feature type="domain" description="Major facilitator superfamily (MFS) profile" evidence="9">
    <location>
        <begin position="15"/>
        <end position="405"/>
    </location>
</feature>
<dbReference type="EMBL" id="FOHK01000003">
    <property type="protein sequence ID" value="SET01247.1"/>
    <property type="molecule type" value="Genomic_DNA"/>
</dbReference>
<keyword evidence="3 8" id="KW-0813">Transport</keyword>
<feature type="transmembrane region" description="Helical" evidence="8">
    <location>
        <begin position="12"/>
        <end position="35"/>
    </location>
</feature>
<dbReference type="GO" id="GO:1990961">
    <property type="term" value="P:xenobiotic detoxification by transmembrane export across the plasma membrane"/>
    <property type="evidence" value="ECO:0007669"/>
    <property type="project" value="InterPro"/>
</dbReference>
<dbReference type="PANTHER" id="PTHR23502:SF132">
    <property type="entry name" value="POLYAMINE TRANSPORTER 2-RELATED"/>
    <property type="match status" value="1"/>
</dbReference>
<keyword evidence="11" id="KW-1185">Reference proteome</keyword>
<feature type="transmembrane region" description="Helical" evidence="8">
    <location>
        <begin position="220"/>
        <end position="239"/>
    </location>
</feature>
<sequence length="405" mass="44624">MFSRFQHKSLPLTEFVALMALVMSLVALSIDAVLPALALMGQDLGATDLSQTQKIITYLFVGLALGQLLFGPLSDYIGRRPAMIAGFIIFFIGSLMALFALDFDTLVWSRFIQGIGVAAPRVLSMAIIRDQHNGRAMARVMSFIMMFFILVPMLAPMFGQLVLVFFGWHAIYLAIALIGLVSLLWFLLRQAETLDKENRQTFSIVGYWQMAKQVFTNKKAMGYTLAAGIMSGPFVFYLSSAQQLFQLEYQLGDYFVIYFAVLAFSIGIASFVNGKLVMQVGMRPMVNRALIVTLVVSVLFAALSTFYQGLPALWKTSIYLLLVFFCLGILFGNMNALAMEPLGKVAGFGAAIVGFVSTMLSALLAQYIGTFFQSGVMPLVVSFCIASSVSLVVIWLINFYEAIDS</sequence>
<evidence type="ECO:0000256" key="2">
    <source>
        <dbReference type="ARBA" id="ARBA00006236"/>
    </source>
</evidence>
<dbReference type="CDD" id="cd17320">
    <property type="entry name" value="MFS_MdfA_MDR_like"/>
    <property type="match status" value="1"/>
</dbReference>
<evidence type="ECO:0000256" key="1">
    <source>
        <dbReference type="ARBA" id="ARBA00004651"/>
    </source>
</evidence>
<dbReference type="GO" id="GO:0005886">
    <property type="term" value="C:plasma membrane"/>
    <property type="evidence" value="ECO:0007669"/>
    <property type="project" value="UniProtKB-SubCell"/>
</dbReference>
<feature type="transmembrane region" description="Helical" evidence="8">
    <location>
        <begin position="165"/>
        <end position="188"/>
    </location>
</feature>
<dbReference type="RefSeq" id="WP_093328027.1">
    <property type="nucleotide sequence ID" value="NZ_AP027363.1"/>
</dbReference>
<feature type="transmembrane region" description="Helical" evidence="8">
    <location>
        <begin position="107"/>
        <end position="128"/>
    </location>
</feature>
<comment type="subcellular location">
    <subcellularLocation>
        <location evidence="8">Cell inner membrane</location>
        <topology evidence="8">Multi-pass membrane protein</topology>
    </subcellularLocation>
    <subcellularLocation>
        <location evidence="1">Cell membrane</location>
        <topology evidence="1">Multi-pass membrane protein</topology>
    </subcellularLocation>
</comment>
<evidence type="ECO:0000313" key="11">
    <source>
        <dbReference type="Proteomes" id="UP000199308"/>
    </source>
</evidence>
<dbReference type="Proteomes" id="UP000199308">
    <property type="component" value="Unassembled WGS sequence"/>
</dbReference>
<gene>
    <name evidence="10" type="ORF">SAMN05660429_00910</name>
</gene>
<dbReference type="STRING" id="349064.SAMN05660429_00910"/>
<evidence type="ECO:0000256" key="4">
    <source>
        <dbReference type="ARBA" id="ARBA00022475"/>
    </source>
</evidence>
<evidence type="ECO:0000256" key="8">
    <source>
        <dbReference type="RuleBase" id="RU365088"/>
    </source>
</evidence>
<protein>
    <recommendedName>
        <fullName evidence="8">Bcr/CflA family efflux transporter</fullName>
    </recommendedName>
</protein>
<evidence type="ECO:0000256" key="5">
    <source>
        <dbReference type="ARBA" id="ARBA00022692"/>
    </source>
</evidence>
<organism evidence="10 11">
    <name type="scientific">Thalassotalea agarivorans</name>
    <name type="common">Thalassomonas agarivorans</name>
    <dbReference type="NCBI Taxonomy" id="349064"/>
    <lineage>
        <taxon>Bacteria</taxon>
        <taxon>Pseudomonadati</taxon>
        <taxon>Pseudomonadota</taxon>
        <taxon>Gammaproteobacteria</taxon>
        <taxon>Alteromonadales</taxon>
        <taxon>Colwelliaceae</taxon>
        <taxon>Thalassotalea</taxon>
    </lineage>
</organism>
<evidence type="ECO:0000259" key="9">
    <source>
        <dbReference type="PROSITE" id="PS50850"/>
    </source>
</evidence>
<keyword evidence="4" id="KW-1003">Cell membrane</keyword>
<evidence type="ECO:0000313" key="10">
    <source>
        <dbReference type="EMBL" id="SET01247.1"/>
    </source>
</evidence>
<dbReference type="AlphaFoldDB" id="A0A1I0B3E7"/>
<dbReference type="PANTHER" id="PTHR23502">
    <property type="entry name" value="MAJOR FACILITATOR SUPERFAMILY"/>
    <property type="match status" value="1"/>
</dbReference>
<evidence type="ECO:0000256" key="3">
    <source>
        <dbReference type="ARBA" id="ARBA00022448"/>
    </source>
</evidence>
<dbReference type="Gene3D" id="1.20.1720.10">
    <property type="entry name" value="Multidrug resistance protein D"/>
    <property type="match status" value="1"/>
</dbReference>
<evidence type="ECO:0000256" key="7">
    <source>
        <dbReference type="ARBA" id="ARBA00023136"/>
    </source>
</evidence>
<accession>A0A1I0B3E7</accession>
<dbReference type="OrthoDB" id="9814303at2"/>
<feature type="transmembrane region" description="Helical" evidence="8">
    <location>
        <begin position="55"/>
        <end position="73"/>
    </location>
</feature>
<dbReference type="NCBIfam" id="TIGR00710">
    <property type="entry name" value="efflux_Bcr_CflA"/>
    <property type="match status" value="1"/>
</dbReference>